<dbReference type="GO" id="GO:0016020">
    <property type="term" value="C:membrane"/>
    <property type="evidence" value="ECO:0007669"/>
    <property type="project" value="UniProtKB-SubCell"/>
</dbReference>
<dbReference type="OrthoDB" id="364779at2759"/>
<evidence type="ECO:0000256" key="4">
    <source>
        <dbReference type="ARBA" id="ARBA00022989"/>
    </source>
</evidence>
<feature type="transmembrane region" description="Helical" evidence="6">
    <location>
        <begin position="180"/>
        <end position="197"/>
    </location>
</feature>
<dbReference type="EMBL" id="DS547106">
    <property type="protein sequence ID" value="EDR06902.1"/>
    <property type="molecule type" value="Genomic_DNA"/>
</dbReference>
<evidence type="ECO:0000256" key="1">
    <source>
        <dbReference type="ARBA" id="ARBA00004370"/>
    </source>
</evidence>
<evidence type="ECO:0000256" key="5">
    <source>
        <dbReference type="ARBA" id="ARBA00023136"/>
    </source>
</evidence>
<feature type="non-terminal residue" evidence="8">
    <location>
        <position position="1"/>
    </location>
</feature>
<keyword evidence="3 6" id="KW-0812">Transmembrane</keyword>
<dbReference type="AlphaFoldDB" id="B0DEB9"/>
<feature type="transmembrane region" description="Helical" evidence="6">
    <location>
        <begin position="203"/>
        <end position="226"/>
    </location>
</feature>
<evidence type="ECO:0000313" key="8">
    <source>
        <dbReference type="EMBL" id="EDR06902.1"/>
    </source>
</evidence>
<dbReference type="RefSeq" id="XP_001882275.1">
    <property type="nucleotide sequence ID" value="XM_001882240.1"/>
</dbReference>
<gene>
    <name evidence="8" type="ORF">LACBIDRAFT_144697</name>
</gene>
<keyword evidence="9" id="KW-1185">Reference proteome</keyword>
<dbReference type="InParanoid" id="B0DEB9"/>
<accession>B0DEB9</accession>
<sequence>HRRVLDLISKVFLPAGYPDSVSPDYLRYQILNALQAFCNSLAGLLSSRAILEGFGVGDPSATATNALLLTVLQDVFSRLTTIVAAHILGSSLAPDAKKYRLLADMLNDAAVILDTISPRLDTLFFPGLRVAALCLSALFRSLCAISAGGSKASISLHFATPLKGTGDVGDLNAKDASKETVLALLGMLLGTLIVPHLTTPWTIYATLLVLVGLHLTINYIGVRGLVLRTLNGQRTWIAWSAYMRTQPRRAPTPVEVASLERIFERPGGFRDPRRGVILGHCTIGS</sequence>
<feature type="non-terminal residue" evidence="8">
    <location>
        <position position="285"/>
    </location>
</feature>
<dbReference type="STRING" id="486041.B0DEB9"/>
<evidence type="ECO:0000313" key="9">
    <source>
        <dbReference type="Proteomes" id="UP000001194"/>
    </source>
</evidence>
<dbReference type="HOGENOM" id="CLU_015325_4_1_1"/>
<keyword evidence="5 6" id="KW-0472">Membrane</keyword>
<protein>
    <submittedName>
        <fullName evidence="8">Predicted protein</fullName>
    </submittedName>
</protein>
<dbReference type="PANTHER" id="PTHR12770">
    <property type="entry name" value="RUS1 FAMILY PROTEIN C16ORF58"/>
    <property type="match status" value="1"/>
</dbReference>
<comment type="similarity">
    <text evidence="2">Belongs to the RUS1 family.</text>
</comment>
<evidence type="ECO:0000256" key="6">
    <source>
        <dbReference type="SAM" id="Phobius"/>
    </source>
</evidence>
<comment type="subcellular location">
    <subcellularLocation>
        <location evidence="1">Membrane</location>
    </subcellularLocation>
</comment>
<feature type="domain" description="Protein root UVB sensitive/RUS" evidence="7">
    <location>
        <begin position="2"/>
        <end position="245"/>
    </location>
</feature>
<evidence type="ECO:0000259" key="7">
    <source>
        <dbReference type="Pfam" id="PF04884"/>
    </source>
</evidence>
<dbReference type="InterPro" id="IPR006968">
    <property type="entry name" value="RUS_fam"/>
</dbReference>
<dbReference type="Pfam" id="PF04884">
    <property type="entry name" value="UVB_sens_prot"/>
    <property type="match status" value="1"/>
</dbReference>
<dbReference type="KEGG" id="lbc:LACBIDRAFT_144697"/>
<keyword evidence="4 6" id="KW-1133">Transmembrane helix</keyword>
<proteinExistence type="inferred from homology"/>
<dbReference type="GeneID" id="6077998"/>
<name>B0DEB9_LACBS</name>
<reference evidence="8 9" key="1">
    <citation type="journal article" date="2008" name="Nature">
        <title>The genome of Laccaria bicolor provides insights into mycorrhizal symbiosis.</title>
        <authorList>
            <person name="Martin F."/>
            <person name="Aerts A."/>
            <person name="Ahren D."/>
            <person name="Brun A."/>
            <person name="Danchin E.G.J."/>
            <person name="Duchaussoy F."/>
            <person name="Gibon J."/>
            <person name="Kohler A."/>
            <person name="Lindquist E."/>
            <person name="Pereda V."/>
            <person name="Salamov A."/>
            <person name="Shapiro H.J."/>
            <person name="Wuyts J."/>
            <person name="Blaudez D."/>
            <person name="Buee M."/>
            <person name="Brokstein P."/>
            <person name="Canbaeck B."/>
            <person name="Cohen D."/>
            <person name="Courty P.E."/>
            <person name="Coutinho P.M."/>
            <person name="Delaruelle C."/>
            <person name="Detter J.C."/>
            <person name="Deveau A."/>
            <person name="DiFazio S."/>
            <person name="Duplessis S."/>
            <person name="Fraissinet-Tachet L."/>
            <person name="Lucic E."/>
            <person name="Frey-Klett P."/>
            <person name="Fourrey C."/>
            <person name="Feussner I."/>
            <person name="Gay G."/>
            <person name="Grimwood J."/>
            <person name="Hoegger P.J."/>
            <person name="Jain P."/>
            <person name="Kilaru S."/>
            <person name="Labbe J."/>
            <person name="Lin Y.C."/>
            <person name="Legue V."/>
            <person name="Le Tacon F."/>
            <person name="Marmeisse R."/>
            <person name="Melayah D."/>
            <person name="Montanini B."/>
            <person name="Muratet M."/>
            <person name="Nehls U."/>
            <person name="Niculita-Hirzel H."/>
            <person name="Oudot-Le Secq M.P."/>
            <person name="Peter M."/>
            <person name="Quesneville H."/>
            <person name="Rajashekar B."/>
            <person name="Reich M."/>
            <person name="Rouhier N."/>
            <person name="Schmutz J."/>
            <person name="Yin T."/>
            <person name="Chalot M."/>
            <person name="Henrissat B."/>
            <person name="Kuees U."/>
            <person name="Lucas S."/>
            <person name="Van de Peer Y."/>
            <person name="Podila G.K."/>
            <person name="Polle A."/>
            <person name="Pukkila P.J."/>
            <person name="Richardson P.M."/>
            <person name="Rouze P."/>
            <person name="Sanders I.R."/>
            <person name="Stajich J.E."/>
            <person name="Tunlid A."/>
            <person name="Tuskan G."/>
            <person name="Grigoriev I.V."/>
        </authorList>
    </citation>
    <scope>NUCLEOTIDE SEQUENCE [LARGE SCALE GENOMIC DNA]</scope>
    <source>
        <strain evidence="9">S238N-H82 / ATCC MYA-4686</strain>
    </source>
</reference>
<evidence type="ECO:0000256" key="3">
    <source>
        <dbReference type="ARBA" id="ARBA00022692"/>
    </source>
</evidence>
<dbReference type="InterPro" id="IPR054549">
    <property type="entry name" value="UVB_sens_RUS_dom"/>
</dbReference>
<organism evidence="9">
    <name type="scientific">Laccaria bicolor (strain S238N-H82 / ATCC MYA-4686)</name>
    <name type="common">Bicoloured deceiver</name>
    <name type="synonym">Laccaria laccata var. bicolor</name>
    <dbReference type="NCBI Taxonomy" id="486041"/>
    <lineage>
        <taxon>Eukaryota</taxon>
        <taxon>Fungi</taxon>
        <taxon>Dikarya</taxon>
        <taxon>Basidiomycota</taxon>
        <taxon>Agaricomycotina</taxon>
        <taxon>Agaricomycetes</taxon>
        <taxon>Agaricomycetidae</taxon>
        <taxon>Agaricales</taxon>
        <taxon>Agaricineae</taxon>
        <taxon>Hydnangiaceae</taxon>
        <taxon>Laccaria</taxon>
    </lineage>
</organism>
<evidence type="ECO:0000256" key="2">
    <source>
        <dbReference type="ARBA" id="ARBA00007558"/>
    </source>
</evidence>
<dbReference type="Proteomes" id="UP000001194">
    <property type="component" value="Unassembled WGS sequence"/>
</dbReference>
<dbReference type="PANTHER" id="PTHR12770:SF31">
    <property type="entry name" value="RUS FAMILY MEMBER 1"/>
    <property type="match status" value="1"/>
</dbReference>